<dbReference type="SUPFAM" id="SSF101898">
    <property type="entry name" value="NHL repeat"/>
    <property type="match status" value="1"/>
</dbReference>
<evidence type="ECO:0000313" key="6">
    <source>
        <dbReference type="EMBL" id="CAB3385432.1"/>
    </source>
</evidence>
<keyword evidence="4" id="KW-0472">Membrane</keyword>
<keyword evidence="5" id="KW-0732">Signal</keyword>
<evidence type="ECO:0000256" key="3">
    <source>
        <dbReference type="ARBA" id="ARBA00022525"/>
    </source>
</evidence>
<reference evidence="6 7" key="1">
    <citation type="submission" date="2020-04" db="EMBL/GenBank/DDBJ databases">
        <authorList>
            <person name="Alioto T."/>
            <person name="Alioto T."/>
            <person name="Gomez Garrido J."/>
        </authorList>
    </citation>
    <scope>NUCLEOTIDE SEQUENCE [LARGE SCALE GENOMIC DNA]</scope>
</reference>
<name>A0A8S1DWI7_9INSE</name>
<feature type="signal peptide" evidence="5">
    <location>
        <begin position="1"/>
        <end position="17"/>
    </location>
</feature>
<gene>
    <name evidence="6" type="ORF">CLODIP_2_CD01283</name>
</gene>
<sequence>MSSFLLLLGLLLGLSAASINFTTVFEWTSIDFVWPSEDFKKEAERKGNYNGKKTLPEEHVIYGERLFISLYNTSKHPSPFTLTWLPLTESSKSPKLNPFPSWVYHEIGNCRTMQQIKGMVVDVCGRLWAVDNGNTICPGKLWIFDLTEGDSVSLVHQFTNDTVNHAYKYRDLKSLVLDDKQNDTLAYIPDYTSKKMVVFSLKKNISWAIEIKNIHISSIALSPIRGNQVIYLGSWKESKLFSVPLSDLRRGSTSTSLTPSQVISNMTARSFRMLLDDKGKLYFDLESLNYVGAWDTTAPFKQEIFYQDERPAIHPFYRFKFGFAFDACNNLWILTRRLDKSTHIRILRAAVGAKSYLYYDCITPKRCGRIPPSYPSYLTKKYELTTVKPTKIPQTSKTVKVFIQTTAVQVIPTEKPQPKEETPSLLWGLFDVDPIEKSHLIIALICFILFNLILFYIILWLALWVKGLKKTINRSKKETQEMSGFPSEPATSYYEVQHERLDEDIYDDVGPSITTTSRF</sequence>
<evidence type="ECO:0000256" key="2">
    <source>
        <dbReference type="ARBA" id="ARBA00009127"/>
    </source>
</evidence>
<protein>
    <recommendedName>
        <fullName evidence="8">Bee-milk protein</fullName>
    </recommendedName>
</protein>
<evidence type="ECO:0000256" key="1">
    <source>
        <dbReference type="ARBA" id="ARBA00004613"/>
    </source>
</evidence>
<dbReference type="AlphaFoldDB" id="A0A8S1DWI7"/>
<dbReference type="OrthoDB" id="9977471at2759"/>
<dbReference type="InterPro" id="IPR011042">
    <property type="entry name" value="6-blade_b-propeller_TolB-like"/>
</dbReference>
<proteinExistence type="inferred from homology"/>
<accession>A0A8S1DWI7</accession>
<keyword evidence="4" id="KW-1133">Transmembrane helix</keyword>
<dbReference type="PANTHER" id="PTHR10009">
    <property type="entry name" value="PROTEIN YELLOW-RELATED"/>
    <property type="match status" value="1"/>
</dbReference>
<evidence type="ECO:0000256" key="4">
    <source>
        <dbReference type="SAM" id="Phobius"/>
    </source>
</evidence>
<feature type="transmembrane region" description="Helical" evidence="4">
    <location>
        <begin position="440"/>
        <end position="465"/>
    </location>
</feature>
<keyword evidence="4" id="KW-0812">Transmembrane</keyword>
<dbReference type="GO" id="GO:0005576">
    <property type="term" value="C:extracellular region"/>
    <property type="evidence" value="ECO:0007669"/>
    <property type="project" value="UniProtKB-SubCell"/>
</dbReference>
<organism evidence="6 7">
    <name type="scientific">Cloeon dipterum</name>
    <dbReference type="NCBI Taxonomy" id="197152"/>
    <lineage>
        <taxon>Eukaryota</taxon>
        <taxon>Metazoa</taxon>
        <taxon>Ecdysozoa</taxon>
        <taxon>Arthropoda</taxon>
        <taxon>Hexapoda</taxon>
        <taxon>Insecta</taxon>
        <taxon>Pterygota</taxon>
        <taxon>Palaeoptera</taxon>
        <taxon>Ephemeroptera</taxon>
        <taxon>Pisciforma</taxon>
        <taxon>Baetidae</taxon>
        <taxon>Cloeon</taxon>
    </lineage>
</organism>
<dbReference type="Pfam" id="PF03022">
    <property type="entry name" value="MRJP"/>
    <property type="match status" value="2"/>
</dbReference>
<dbReference type="Proteomes" id="UP000494165">
    <property type="component" value="Unassembled WGS sequence"/>
</dbReference>
<comment type="similarity">
    <text evidence="2">Belongs to the major royal jelly protein family.</text>
</comment>
<evidence type="ECO:0008006" key="8">
    <source>
        <dbReference type="Google" id="ProtNLM"/>
    </source>
</evidence>
<keyword evidence="3" id="KW-0964">Secreted</keyword>
<dbReference type="Gene3D" id="2.120.10.30">
    <property type="entry name" value="TolB, C-terminal domain"/>
    <property type="match status" value="1"/>
</dbReference>
<dbReference type="EMBL" id="CADEPI010000414">
    <property type="protein sequence ID" value="CAB3385432.1"/>
    <property type="molecule type" value="Genomic_DNA"/>
</dbReference>
<evidence type="ECO:0000313" key="7">
    <source>
        <dbReference type="Proteomes" id="UP000494165"/>
    </source>
</evidence>
<comment type="subcellular location">
    <subcellularLocation>
        <location evidence="1">Secreted</location>
    </subcellularLocation>
</comment>
<evidence type="ECO:0000256" key="5">
    <source>
        <dbReference type="SAM" id="SignalP"/>
    </source>
</evidence>
<keyword evidence="7" id="KW-1185">Reference proteome</keyword>
<comment type="caution">
    <text evidence="6">The sequence shown here is derived from an EMBL/GenBank/DDBJ whole genome shotgun (WGS) entry which is preliminary data.</text>
</comment>
<dbReference type="PANTHER" id="PTHR10009:SF18">
    <property type="entry name" value="PROTEIN YELLOW-LIKE PROTEIN"/>
    <property type="match status" value="1"/>
</dbReference>
<dbReference type="InterPro" id="IPR017996">
    <property type="entry name" value="MRJP/yellow-related"/>
</dbReference>
<feature type="chain" id="PRO_5035746099" description="Bee-milk protein" evidence="5">
    <location>
        <begin position="18"/>
        <end position="519"/>
    </location>
</feature>